<dbReference type="AlphaFoldDB" id="A0A239BNZ4"/>
<name>A0A239BNZ4_9SPHN</name>
<feature type="chain" id="PRO_5013325912" evidence="2">
    <location>
        <begin position="25"/>
        <end position="91"/>
    </location>
</feature>
<evidence type="ECO:0000313" key="4">
    <source>
        <dbReference type="Proteomes" id="UP000198281"/>
    </source>
</evidence>
<protein>
    <submittedName>
        <fullName evidence="3">Uncharacterized protein</fullName>
    </submittedName>
</protein>
<keyword evidence="2" id="KW-0732">Signal</keyword>
<keyword evidence="1" id="KW-0812">Transmembrane</keyword>
<gene>
    <name evidence="3" type="ORF">SAMN06295912_101261</name>
</gene>
<proteinExistence type="predicted"/>
<evidence type="ECO:0000313" key="3">
    <source>
        <dbReference type="EMBL" id="SNS08764.1"/>
    </source>
</evidence>
<keyword evidence="1" id="KW-1133">Transmembrane helix</keyword>
<organism evidence="3 4">
    <name type="scientific">Edaphosphingomonas laterariae</name>
    <dbReference type="NCBI Taxonomy" id="861865"/>
    <lineage>
        <taxon>Bacteria</taxon>
        <taxon>Pseudomonadati</taxon>
        <taxon>Pseudomonadota</taxon>
        <taxon>Alphaproteobacteria</taxon>
        <taxon>Sphingomonadales</taxon>
        <taxon>Rhizorhabdaceae</taxon>
        <taxon>Edaphosphingomonas</taxon>
    </lineage>
</organism>
<dbReference type="EMBL" id="FZOS01000001">
    <property type="protein sequence ID" value="SNS08764.1"/>
    <property type="molecule type" value="Genomic_DNA"/>
</dbReference>
<keyword evidence="1" id="KW-0472">Membrane</keyword>
<feature type="signal peptide" evidence="2">
    <location>
        <begin position="1"/>
        <end position="24"/>
    </location>
</feature>
<sequence>MRFSRLLGMMMAGSMIATPVVAQAQVATGASSGASALSVANNPGIRSGAAVKNANKAGGAGWIIGAIAMVAGVTWAIVDDNDDDDDDAVSN</sequence>
<reference evidence="4" key="1">
    <citation type="submission" date="2017-06" db="EMBL/GenBank/DDBJ databases">
        <authorList>
            <person name="Varghese N."/>
            <person name="Submissions S."/>
        </authorList>
    </citation>
    <scope>NUCLEOTIDE SEQUENCE [LARGE SCALE GENOMIC DNA]</scope>
    <source>
        <strain evidence="4">LNB2</strain>
    </source>
</reference>
<feature type="transmembrane region" description="Helical" evidence="1">
    <location>
        <begin position="60"/>
        <end position="78"/>
    </location>
</feature>
<dbReference type="Proteomes" id="UP000198281">
    <property type="component" value="Unassembled WGS sequence"/>
</dbReference>
<keyword evidence="4" id="KW-1185">Reference proteome</keyword>
<evidence type="ECO:0000256" key="2">
    <source>
        <dbReference type="SAM" id="SignalP"/>
    </source>
</evidence>
<accession>A0A239BNZ4</accession>
<evidence type="ECO:0000256" key="1">
    <source>
        <dbReference type="SAM" id="Phobius"/>
    </source>
</evidence>